<feature type="compositionally biased region" description="Low complexity" evidence="1">
    <location>
        <begin position="328"/>
        <end position="339"/>
    </location>
</feature>
<gene>
    <name evidence="3" type="ORF">AFUS01_LOCUS17540</name>
</gene>
<dbReference type="InterPro" id="IPR039048">
    <property type="entry name" value="Trub2"/>
</dbReference>
<dbReference type="PANTHER" id="PTHR13195:SF0">
    <property type="entry name" value="PSEUDOURIDYLATE SYNTHASE TRUB2, MITOCHONDRIAL"/>
    <property type="match status" value="1"/>
</dbReference>
<proteinExistence type="predicted"/>
<name>A0A8J2K2Q3_9HEXA</name>
<dbReference type="AlphaFoldDB" id="A0A8J2K2Q3"/>
<feature type="compositionally biased region" description="Polar residues" evidence="1">
    <location>
        <begin position="340"/>
        <end position="353"/>
    </location>
</feature>
<keyword evidence="4" id="KW-1185">Reference proteome</keyword>
<evidence type="ECO:0000256" key="1">
    <source>
        <dbReference type="SAM" id="MobiDB-lite"/>
    </source>
</evidence>
<dbReference type="Proteomes" id="UP000708208">
    <property type="component" value="Unassembled WGS sequence"/>
</dbReference>
<evidence type="ECO:0000313" key="4">
    <source>
        <dbReference type="Proteomes" id="UP000708208"/>
    </source>
</evidence>
<sequence length="353" mass="39641">MTSRLTFAPDVWRMLNGILCVYKPAETSNRIFSISLGRRICEELNQMKTRPQQTYVDLVKIGPGEDLSSIKGKKIVSTVPDGEDTIAVVEGPSYADHPAVIGPRYMGTDIKQVFVNNLGYRFSGLTVVGINNGCQTAQRIRLSHWLRVYHVSGKFGTGTRTFFDDGPIAEKATFHKIKRPMLERLLAASQSSHQRLMFESAGVPLDSQRAYELASEGMIRPSSTTVPLVYSLKLLEFDLPNFRIEIKVINETDQYLATLIHELGLKLNTVAACSKIHCVKYGPFELKHALLRKHWTLDNIIANLHENANILKDFKLVMRDPIVRGHSNANDNTTNTNENVSKTNDAYTTSFSR</sequence>
<feature type="domain" description="Pseudouridine synthase II N-terminal" evidence="2">
    <location>
        <begin position="123"/>
        <end position="252"/>
    </location>
</feature>
<evidence type="ECO:0000313" key="3">
    <source>
        <dbReference type="EMBL" id="CAG7728784.1"/>
    </source>
</evidence>
<dbReference type="GO" id="GO:0001522">
    <property type="term" value="P:pseudouridine synthesis"/>
    <property type="evidence" value="ECO:0007669"/>
    <property type="project" value="InterPro"/>
</dbReference>
<dbReference type="EMBL" id="CAJVCH010168495">
    <property type="protein sequence ID" value="CAG7728784.1"/>
    <property type="molecule type" value="Genomic_DNA"/>
</dbReference>
<organism evidence="3 4">
    <name type="scientific">Allacma fusca</name>
    <dbReference type="NCBI Taxonomy" id="39272"/>
    <lineage>
        <taxon>Eukaryota</taxon>
        <taxon>Metazoa</taxon>
        <taxon>Ecdysozoa</taxon>
        <taxon>Arthropoda</taxon>
        <taxon>Hexapoda</taxon>
        <taxon>Collembola</taxon>
        <taxon>Symphypleona</taxon>
        <taxon>Sminthuridae</taxon>
        <taxon>Allacma</taxon>
    </lineage>
</organism>
<accession>A0A8J2K2Q3</accession>
<feature type="region of interest" description="Disordered" evidence="1">
    <location>
        <begin position="325"/>
        <end position="353"/>
    </location>
</feature>
<dbReference type="GO" id="GO:0009982">
    <property type="term" value="F:pseudouridine synthase activity"/>
    <property type="evidence" value="ECO:0007669"/>
    <property type="project" value="InterPro"/>
</dbReference>
<dbReference type="Pfam" id="PF01509">
    <property type="entry name" value="TruB_N"/>
    <property type="match status" value="1"/>
</dbReference>
<reference evidence="3" key="1">
    <citation type="submission" date="2021-06" db="EMBL/GenBank/DDBJ databases">
        <authorList>
            <person name="Hodson N. C."/>
            <person name="Mongue J. A."/>
            <person name="Jaron S. K."/>
        </authorList>
    </citation>
    <scope>NUCLEOTIDE SEQUENCE</scope>
</reference>
<dbReference type="InterPro" id="IPR002501">
    <property type="entry name" value="PsdUridine_synth_N"/>
</dbReference>
<comment type="caution">
    <text evidence="3">The sequence shown here is derived from an EMBL/GenBank/DDBJ whole genome shotgun (WGS) entry which is preliminary data.</text>
</comment>
<evidence type="ECO:0000259" key="2">
    <source>
        <dbReference type="Pfam" id="PF01509"/>
    </source>
</evidence>
<dbReference type="OrthoDB" id="9995526at2759"/>
<dbReference type="GO" id="GO:0006396">
    <property type="term" value="P:RNA processing"/>
    <property type="evidence" value="ECO:0007669"/>
    <property type="project" value="InterPro"/>
</dbReference>
<protein>
    <recommendedName>
        <fullName evidence="2">Pseudouridine synthase II N-terminal domain-containing protein</fullName>
    </recommendedName>
</protein>
<dbReference type="PANTHER" id="PTHR13195">
    <property type="entry name" value="PSEUDOURIDINE SYNTHASE-RELATED"/>
    <property type="match status" value="1"/>
</dbReference>